<evidence type="ECO:0000313" key="3">
    <source>
        <dbReference type="EMBL" id="KAK8840113.1"/>
    </source>
</evidence>
<dbReference type="InterPro" id="IPR050300">
    <property type="entry name" value="GDXG_lipolytic_enzyme"/>
</dbReference>
<dbReference type="SUPFAM" id="SSF53474">
    <property type="entry name" value="alpha/beta-Hydrolases"/>
    <property type="match status" value="1"/>
</dbReference>
<gene>
    <name evidence="3" type="ORF">M9Y10_031051</name>
</gene>
<feature type="domain" description="Alpha/beta hydrolase fold-3" evidence="2">
    <location>
        <begin position="69"/>
        <end position="265"/>
    </location>
</feature>
<dbReference type="PANTHER" id="PTHR48081:SF8">
    <property type="entry name" value="ALPHA_BETA HYDROLASE FOLD-3 DOMAIN-CONTAINING PROTEIN-RELATED"/>
    <property type="match status" value="1"/>
</dbReference>
<reference evidence="3 4" key="1">
    <citation type="submission" date="2024-04" db="EMBL/GenBank/DDBJ databases">
        <title>Tritrichomonas musculus Genome.</title>
        <authorList>
            <person name="Alves-Ferreira E."/>
            <person name="Grigg M."/>
            <person name="Lorenzi H."/>
            <person name="Galac M."/>
        </authorList>
    </citation>
    <scope>NUCLEOTIDE SEQUENCE [LARGE SCALE GENOMIC DNA]</scope>
    <source>
        <strain evidence="3 4">EAF2021</strain>
    </source>
</reference>
<evidence type="ECO:0000256" key="1">
    <source>
        <dbReference type="ARBA" id="ARBA00022801"/>
    </source>
</evidence>
<dbReference type="EMBL" id="JAPFFF010000048">
    <property type="protein sequence ID" value="KAK8840113.1"/>
    <property type="molecule type" value="Genomic_DNA"/>
</dbReference>
<evidence type="ECO:0000313" key="4">
    <source>
        <dbReference type="Proteomes" id="UP001470230"/>
    </source>
</evidence>
<dbReference type="Proteomes" id="UP001470230">
    <property type="component" value="Unassembled WGS sequence"/>
</dbReference>
<evidence type="ECO:0000259" key="2">
    <source>
        <dbReference type="Pfam" id="PF07859"/>
    </source>
</evidence>
<sequence>MSAFCEVYLRLTNHHYNYDQTKEQLRQRLSNPEPKYNISPRIKKFYNLKQSELFGLDTFIFEGSKNCCILYLHGGCYVNPPLIFHWSFLSKISKMTKSSIYVPIYPKAPFHHFDESYEILTKFYEHLKSEYKTVIMMGDSSGGGLSLGLCEFFLTENLSLPNELILIAPWVDLTFSNPDVEKAEKTDPRNNTSSLSAMAESWSNGDLNNYKVSPIFGAVKGLRNVTLITGTDDLLYPDTVKLAGILKKEGVKCKLIVADKMNHVYPVYPIPEAKEAINEICSIISSACEIDDQ</sequence>
<proteinExistence type="predicted"/>
<dbReference type="PANTHER" id="PTHR48081">
    <property type="entry name" value="AB HYDROLASE SUPERFAMILY PROTEIN C4A8.06C"/>
    <property type="match status" value="1"/>
</dbReference>
<organism evidence="3 4">
    <name type="scientific">Tritrichomonas musculus</name>
    <dbReference type="NCBI Taxonomy" id="1915356"/>
    <lineage>
        <taxon>Eukaryota</taxon>
        <taxon>Metamonada</taxon>
        <taxon>Parabasalia</taxon>
        <taxon>Tritrichomonadida</taxon>
        <taxon>Tritrichomonadidae</taxon>
        <taxon>Tritrichomonas</taxon>
    </lineage>
</organism>
<comment type="caution">
    <text evidence="3">The sequence shown here is derived from an EMBL/GenBank/DDBJ whole genome shotgun (WGS) entry which is preliminary data.</text>
</comment>
<keyword evidence="1" id="KW-0378">Hydrolase</keyword>
<protein>
    <recommendedName>
        <fullName evidence="2">Alpha/beta hydrolase fold-3 domain-containing protein</fullName>
    </recommendedName>
</protein>
<accession>A0ABR2H1N8</accession>
<name>A0ABR2H1N8_9EUKA</name>
<dbReference type="Gene3D" id="3.40.50.1820">
    <property type="entry name" value="alpha/beta hydrolase"/>
    <property type="match status" value="1"/>
</dbReference>
<keyword evidence="4" id="KW-1185">Reference proteome</keyword>
<dbReference type="InterPro" id="IPR029058">
    <property type="entry name" value="AB_hydrolase_fold"/>
</dbReference>
<dbReference type="InterPro" id="IPR013094">
    <property type="entry name" value="AB_hydrolase_3"/>
</dbReference>
<dbReference type="Pfam" id="PF07859">
    <property type="entry name" value="Abhydrolase_3"/>
    <property type="match status" value="1"/>
</dbReference>